<dbReference type="InterPro" id="IPR029069">
    <property type="entry name" value="HotDog_dom_sf"/>
</dbReference>
<keyword evidence="6" id="KW-1185">Reference proteome</keyword>
<dbReference type="AlphaFoldDB" id="A0A3M7MF30"/>
<dbReference type="SUPFAM" id="SSF57701">
    <property type="entry name" value="Zn2/Cys6 DNA-binding domain"/>
    <property type="match status" value="1"/>
</dbReference>
<dbReference type="CDD" id="cd03444">
    <property type="entry name" value="Thioesterase_II_repeat1"/>
    <property type="match status" value="1"/>
</dbReference>
<name>A0A3M7MF30_9PLEO</name>
<dbReference type="Gene3D" id="2.40.160.210">
    <property type="entry name" value="Acyl-CoA thioesterase, double hotdog domain"/>
    <property type="match status" value="1"/>
</dbReference>
<dbReference type="CDD" id="cd00067">
    <property type="entry name" value="GAL4"/>
    <property type="match status" value="1"/>
</dbReference>
<dbReference type="InterPro" id="IPR001138">
    <property type="entry name" value="Zn2Cys6_DnaBD"/>
</dbReference>
<dbReference type="Pfam" id="PF00172">
    <property type="entry name" value="Zn_clus"/>
    <property type="match status" value="1"/>
</dbReference>
<dbReference type="EMBL" id="KE747838">
    <property type="protein sequence ID" value="RMZ73078.1"/>
    <property type="molecule type" value="Genomic_DNA"/>
</dbReference>
<keyword evidence="3" id="KW-0539">Nucleus</keyword>
<dbReference type="CDD" id="cd03445">
    <property type="entry name" value="Thioesterase_II_repeat2"/>
    <property type="match status" value="1"/>
</dbReference>
<organism evidence="5 6">
    <name type="scientific">Pyrenophora seminiperda CCB06</name>
    <dbReference type="NCBI Taxonomy" id="1302712"/>
    <lineage>
        <taxon>Eukaryota</taxon>
        <taxon>Fungi</taxon>
        <taxon>Dikarya</taxon>
        <taxon>Ascomycota</taxon>
        <taxon>Pezizomycotina</taxon>
        <taxon>Dothideomycetes</taxon>
        <taxon>Pleosporomycetidae</taxon>
        <taxon>Pleosporales</taxon>
        <taxon>Pleosporineae</taxon>
        <taxon>Pleosporaceae</taxon>
        <taxon>Pyrenophora</taxon>
    </lineage>
</organism>
<accession>A0A3M7MF30</accession>
<evidence type="ECO:0000313" key="6">
    <source>
        <dbReference type="Proteomes" id="UP000265663"/>
    </source>
</evidence>
<sequence length="1089" mass="122226">MATLIRPPPIDPSQSDMESVLELTQLSDIDPNLFTNTRPLWHPPGARGIFGGAAIAQTLSAAQKTVDPDFTVHSMHCYFVLAGNAEIPIIYHVERVRSGKSYATRTVQARQRGRVIFTTTMSFVKQNSGGAKKVEHAYPMPDVPGPIEDLDDQEAHTSHLTPFQSQRLPIENDDSDKAHTKKCRQWMRARGRISPAGGHEAHLSAIAYMSDSYFIGTVARTHKLWRYSTERKNRAKSSIDEDVLKKLLEMDDAELKRQKFDDADMERIRRLKNGEDIADVAPNPRPEIGMMVSLDHTIYFHNPRSFRADEWIFTEMETPWAGDGRGLVFQRMYTQDGTLIASCVQEGLVRLKQNDKFTNYTQIIKILKGMNLKQAACLNCRKSKIKCRREEGAPVCERCSSQKLDCVIPEFHIGRQKGVKNKRSGLEKAIYQVEEAIKKRKSDAFTSQSTLQQLQQLLNEAQADEGSTREADTSPASDVHAHISAKDIVSTSSDDQLAVEDVENPLQLLARASDLRIATPQSYDTSISSPGGKFNGSEQSAYLDVHNFFLPTKAHLDQGSGLDPIDVGLVTKDEAEMLLQYFHQKLAHTRWGLDPLVHTLPFVRNRSAFLFTTLLAMTAIFLPASSTLAKRLLLHRRFLAEQVIIRKYRSVEIVLAFMVSIPWMPPGSHASDDDTSHYLATALSIALDLMLDKVITPSTSYEQEFVRRIPKAECLQARKALAMDGFEDVDPTSEWGQRLLRRRERVWIALFVLERGVCLARGRSYCVPKTCLIMYSDRWHYHKYADAQDGSLVSMAVLRRDLDDLFTEVRTRCDNYRLDEEGSKIAQEIDRCIENFFDSWSGAWPSVISDPESKSLPPYVEILVTHTRLSTYSMLLNHPSAPPEVKRSFRKSALSSALNVMRAAIQGESRLKSMPNNTVTMICFAASVALALSAPVPAGRGNKKSLAPSVRHLIEDTATVLERIGSTPSHRNGASVVYGRFLRVLVKQAPDIDTKSPVPRHDPAPTMAIPDLLSPSLTDGTLPHSHNLGSDSVNTYWPHTLDFSAMSYNEVNETVTNSDLFSAALLDLPWNDSNPPWTDWMSLPDFNYL</sequence>
<dbReference type="PANTHER" id="PTHR11066:SF34">
    <property type="entry name" value="ACYL-COENZYME A THIOESTERASE 8"/>
    <property type="match status" value="1"/>
</dbReference>
<evidence type="ECO:0000256" key="3">
    <source>
        <dbReference type="ARBA" id="ARBA00023242"/>
    </source>
</evidence>
<dbReference type="InterPro" id="IPR049450">
    <property type="entry name" value="ACOT8-like_C"/>
</dbReference>
<comment type="similarity">
    <text evidence="1">Belongs to the C/M/P thioester hydrolase family.</text>
</comment>
<dbReference type="GO" id="GO:0008270">
    <property type="term" value="F:zinc ion binding"/>
    <property type="evidence" value="ECO:0007669"/>
    <property type="project" value="InterPro"/>
</dbReference>
<proteinExistence type="inferred from homology"/>
<dbReference type="InterPro" id="IPR036864">
    <property type="entry name" value="Zn2-C6_fun-type_DNA-bd_sf"/>
</dbReference>
<dbReference type="GO" id="GO:0000981">
    <property type="term" value="F:DNA-binding transcription factor activity, RNA polymerase II-specific"/>
    <property type="evidence" value="ECO:0007669"/>
    <property type="project" value="InterPro"/>
</dbReference>
<dbReference type="GO" id="GO:0005782">
    <property type="term" value="C:peroxisomal matrix"/>
    <property type="evidence" value="ECO:0007669"/>
    <property type="project" value="UniProtKB-SubCell"/>
</dbReference>
<gene>
    <name evidence="5" type="ORF">GMOD_00009590</name>
</gene>
<dbReference type="SMART" id="SM00066">
    <property type="entry name" value="GAL4"/>
    <property type="match status" value="1"/>
</dbReference>
<evidence type="ECO:0000256" key="2">
    <source>
        <dbReference type="ARBA" id="ARBA00022801"/>
    </source>
</evidence>
<dbReference type="GO" id="GO:0009062">
    <property type="term" value="P:fatty acid catabolic process"/>
    <property type="evidence" value="ECO:0007669"/>
    <property type="project" value="TreeGrafter"/>
</dbReference>
<dbReference type="PROSITE" id="PS00463">
    <property type="entry name" value="ZN2_CY6_FUNGAL_1"/>
    <property type="match status" value="1"/>
</dbReference>
<evidence type="ECO:0000259" key="4">
    <source>
        <dbReference type="PROSITE" id="PS50048"/>
    </source>
</evidence>
<protein>
    <submittedName>
        <fullName evidence="5">Zn(II)2Cys6 transcription factor</fullName>
    </submittedName>
</protein>
<reference evidence="5 6" key="1">
    <citation type="journal article" date="2014" name="PLoS ONE">
        <title>De novo Genome Assembly of the Fungal Plant Pathogen Pyrenophora semeniperda.</title>
        <authorList>
            <person name="Soliai M.M."/>
            <person name="Meyer S.E."/>
            <person name="Udall J.A."/>
            <person name="Elzinga D.E."/>
            <person name="Hermansen R.A."/>
            <person name="Bodily P.M."/>
            <person name="Hart A.A."/>
            <person name="Coleman C.E."/>
        </authorList>
    </citation>
    <scope>NUCLEOTIDE SEQUENCE [LARGE SCALE GENOMIC DNA]</scope>
    <source>
        <strain evidence="5 6">CCB06</strain>
        <tissue evidence="5">Mycelium</tissue>
    </source>
</reference>
<keyword evidence="2" id="KW-0378">Hydrolase</keyword>
<dbReference type="PROSITE" id="PS50048">
    <property type="entry name" value="ZN2_CY6_FUNGAL_2"/>
    <property type="match status" value="1"/>
</dbReference>
<dbReference type="GO" id="GO:0047617">
    <property type="term" value="F:fatty acyl-CoA hydrolase activity"/>
    <property type="evidence" value="ECO:0007669"/>
    <property type="project" value="InterPro"/>
</dbReference>
<evidence type="ECO:0000313" key="5">
    <source>
        <dbReference type="EMBL" id="RMZ73078.1"/>
    </source>
</evidence>
<dbReference type="InterPro" id="IPR042171">
    <property type="entry name" value="Acyl-CoA_hotdog"/>
</dbReference>
<dbReference type="Proteomes" id="UP000265663">
    <property type="component" value="Unassembled WGS sequence"/>
</dbReference>
<feature type="domain" description="Zn(2)-C6 fungal-type" evidence="4">
    <location>
        <begin position="376"/>
        <end position="408"/>
    </location>
</feature>
<evidence type="ECO:0000256" key="1">
    <source>
        <dbReference type="ARBA" id="ARBA00006538"/>
    </source>
</evidence>
<dbReference type="SUPFAM" id="SSF54637">
    <property type="entry name" value="Thioesterase/thiol ester dehydrase-isomerase"/>
    <property type="match status" value="2"/>
</dbReference>
<dbReference type="PANTHER" id="PTHR11066">
    <property type="entry name" value="ACYL-COA THIOESTERASE"/>
    <property type="match status" value="1"/>
</dbReference>
<dbReference type="CDD" id="cd12148">
    <property type="entry name" value="fungal_TF_MHR"/>
    <property type="match status" value="1"/>
</dbReference>
<dbReference type="Pfam" id="PF13622">
    <property type="entry name" value="4HBT_3"/>
    <property type="match status" value="1"/>
</dbReference>
<dbReference type="Gene3D" id="4.10.240.10">
    <property type="entry name" value="Zn(2)-C6 fungal-type DNA-binding domain"/>
    <property type="match status" value="1"/>
</dbReference>
<dbReference type="GO" id="GO:0006637">
    <property type="term" value="P:acyl-CoA metabolic process"/>
    <property type="evidence" value="ECO:0007669"/>
    <property type="project" value="InterPro"/>
</dbReference>
<dbReference type="OrthoDB" id="3429912at2759"/>
<dbReference type="InterPro" id="IPR049449">
    <property type="entry name" value="TesB_ACOT8-like_N"/>
</dbReference>
<dbReference type="InterPro" id="IPR003703">
    <property type="entry name" value="Acyl_CoA_thio"/>
</dbReference>
<dbReference type="Pfam" id="PF20789">
    <property type="entry name" value="4HBT_3C"/>
    <property type="match status" value="1"/>
</dbReference>